<dbReference type="PANTHER" id="PTHR27009">
    <property type="entry name" value="RUST RESISTANCE KINASE LR10-RELATED"/>
    <property type="match status" value="1"/>
</dbReference>
<evidence type="ECO:0000256" key="16">
    <source>
        <dbReference type="SAM" id="Phobius"/>
    </source>
</evidence>
<dbReference type="Pfam" id="PF00069">
    <property type="entry name" value="Pkinase"/>
    <property type="match status" value="1"/>
</dbReference>
<keyword evidence="10 16" id="KW-1133">Transmembrane helix</keyword>
<dbReference type="Proteomes" id="UP001634007">
    <property type="component" value="Unassembled WGS sequence"/>
</dbReference>
<evidence type="ECO:0000313" key="19">
    <source>
        <dbReference type="Proteomes" id="UP001634007"/>
    </source>
</evidence>
<dbReference type="InterPro" id="IPR000719">
    <property type="entry name" value="Prot_kinase_dom"/>
</dbReference>
<comment type="caution">
    <text evidence="18">The sequence shown here is derived from an EMBL/GenBank/DDBJ whole genome shotgun (WGS) entry which is preliminary data.</text>
</comment>
<evidence type="ECO:0000256" key="1">
    <source>
        <dbReference type="ARBA" id="ARBA00004479"/>
    </source>
</evidence>
<accession>A0ABD3LL79</accession>
<dbReference type="AlphaFoldDB" id="A0ABD3LL79"/>
<proteinExistence type="predicted"/>
<evidence type="ECO:0000256" key="10">
    <source>
        <dbReference type="ARBA" id="ARBA00022989"/>
    </source>
</evidence>
<dbReference type="GO" id="GO:0005524">
    <property type="term" value="F:ATP binding"/>
    <property type="evidence" value="ECO:0007669"/>
    <property type="project" value="UniProtKB-UniRule"/>
</dbReference>
<keyword evidence="9 15" id="KW-0067">ATP-binding</keyword>
<dbReference type="GO" id="GO:0016020">
    <property type="term" value="C:membrane"/>
    <property type="evidence" value="ECO:0007669"/>
    <property type="project" value="UniProtKB-SubCell"/>
</dbReference>
<keyword evidence="3" id="KW-0723">Serine/threonine-protein kinase</keyword>
<comment type="subcellular location">
    <subcellularLocation>
        <location evidence="1">Membrane</location>
        <topology evidence="1">Single-pass type I membrane protein</topology>
    </subcellularLocation>
</comment>
<feature type="binding site" evidence="15">
    <location>
        <position position="355"/>
    </location>
    <ligand>
        <name>ATP</name>
        <dbReference type="ChEBI" id="CHEBI:30616"/>
    </ligand>
</feature>
<keyword evidence="5 16" id="KW-0812">Transmembrane</keyword>
<keyword evidence="6" id="KW-0732">Signal</keyword>
<dbReference type="InterPro" id="IPR045874">
    <property type="entry name" value="LRK10/LRL21-25-like"/>
</dbReference>
<keyword evidence="12" id="KW-0325">Glycoprotein</keyword>
<dbReference type="EC" id="2.7.11.1" evidence="2"/>
<evidence type="ECO:0000256" key="14">
    <source>
        <dbReference type="ARBA" id="ARBA00048679"/>
    </source>
</evidence>
<dbReference type="InterPro" id="IPR025287">
    <property type="entry name" value="WAK_GUB"/>
</dbReference>
<keyword evidence="19" id="KW-1185">Reference proteome</keyword>
<dbReference type="EMBL" id="JBJKBG010000002">
    <property type="protein sequence ID" value="KAL3751319.1"/>
    <property type="molecule type" value="Genomic_DNA"/>
</dbReference>
<keyword evidence="7 15" id="KW-0547">Nucleotide-binding</keyword>
<evidence type="ECO:0000259" key="17">
    <source>
        <dbReference type="PROSITE" id="PS50011"/>
    </source>
</evidence>
<feature type="transmembrane region" description="Helical" evidence="16">
    <location>
        <begin position="12"/>
        <end position="30"/>
    </location>
</feature>
<dbReference type="SMART" id="SM00220">
    <property type="entry name" value="S_TKc"/>
    <property type="match status" value="1"/>
</dbReference>
<comment type="catalytic activity">
    <reaction evidence="14">
        <text>L-seryl-[protein] + ATP = O-phospho-L-seryl-[protein] + ADP + H(+)</text>
        <dbReference type="Rhea" id="RHEA:17989"/>
        <dbReference type="Rhea" id="RHEA-COMP:9863"/>
        <dbReference type="Rhea" id="RHEA-COMP:11604"/>
        <dbReference type="ChEBI" id="CHEBI:15378"/>
        <dbReference type="ChEBI" id="CHEBI:29999"/>
        <dbReference type="ChEBI" id="CHEBI:30616"/>
        <dbReference type="ChEBI" id="CHEBI:83421"/>
        <dbReference type="ChEBI" id="CHEBI:456216"/>
        <dbReference type="EC" id="2.7.11.1"/>
    </reaction>
</comment>
<name>A0ABD3LL79_EUCGL</name>
<dbReference type="GO" id="GO:0004674">
    <property type="term" value="F:protein serine/threonine kinase activity"/>
    <property type="evidence" value="ECO:0007669"/>
    <property type="project" value="UniProtKB-KW"/>
</dbReference>
<dbReference type="InterPro" id="IPR011009">
    <property type="entry name" value="Kinase-like_dom_sf"/>
</dbReference>
<dbReference type="Gene3D" id="3.30.200.20">
    <property type="entry name" value="Phosphorylase Kinase, domain 1"/>
    <property type="match status" value="1"/>
</dbReference>
<evidence type="ECO:0000256" key="2">
    <source>
        <dbReference type="ARBA" id="ARBA00012513"/>
    </source>
</evidence>
<dbReference type="PROSITE" id="PS00108">
    <property type="entry name" value="PROTEIN_KINASE_ST"/>
    <property type="match status" value="1"/>
</dbReference>
<evidence type="ECO:0000256" key="8">
    <source>
        <dbReference type="ARBA" id="ARBA00022777"/>
    </source>
</evidence>
<dbReference type="Pfam" id="PF14380">
    <property type="entry name" value="WAK_assoc"/>
    <property type="match status" value="1"/>
</dbReference>
<sequence>MGTERCSIARALAYILFLSILVVSTLSVTYEDCEATRCSRSGPNISYPFFVAGSGQELCGYPGFKVRCEGGEIMYGSFPIRSISYEKQSFRLATRYMNDTGCFVPRPNTYYHYNLFQKSSSQYYLKFFYGCTDTFSTDLPQSRLNCTSDQLNYTFVLLTHGEELAVPKDGDYNSSSRIPVELKEGIPNPTINSVDYRELLKDGFALDWTLLTNKGCAKCIHSGGRCGRSKDRDFVCHCSDGSSRENCDAGKGNSLLKKGAIVTSLCGACAVAMILAYLCKKRFCNKKSMVPWSKKMNGFDIFEVAFENDGMSIPRRYSYAEIKRMTNSFKEKLGQGGYGSVYKGNLPNGRLVAVKILSTLRGNDEEFINEVNSIRRTSHVNIVNLLGFCFHKSKRALVYEFMANGSLEKFIYEDNYSKLGHCHLGWDTLYQISLGIAQGLEYLHRGCNSRILHFDIKPHNILLDENYHPKISDFGLAKICHQDESTISLFGARGTAGFIAPEVFCRNIGGISHKSDVYSFGMTVLEMVGGRKNIVAGVDRTSEAFFPHLIHKRLELQEELGLQNIVNEGDREKARKMIIVSLWCIQTNPSNRPMMSEVVDKLRGSVDCLQVPPKPYLSSPSISLPTSSMSMTV</sequence>
<gene>
    <name evidence="18" type="ORF">ACJRO7_012182</name>
</gene>
<evidence type="ECO:0000256" key="15">
    <source>
        <dbReference type="PROSITE-ProRule" id="PRU10141"/>
    </source>
</evidence>
<evidence type="ECO:0000256" key="7">
    <source>
        <dbReference type="ARBA" id="ARBA00022741"/>
    </source>
</evidence>
<evidence type="ECO:0000256" key="9">
    <source>
        <dbReference type="ARBA" id="ARBA00022840"/>
    </source>
</evidence>
<protein>
    <recommendedName>
        <fullName evidence="2">non-specific serine/threonine protein kinase</fullName>
        <ecNumber evidence="2">2.7.11.1</ecNumber>
    </recommendedName>
</protein>
<evidence type="ECO:0000256" key="5">
    <source>
        <dbReference type="ARBA" id="ARBA00022692"/>
    </source>
</evidence>
<dbReference type="SUPFAM" id="SSF56112">
    <property type="entry name" value="Protein kinase-like (PK-like)"/>
    <property type="match status" value="1"/>
</dbReference>
<dbReference type="InterPro" id="IPR008271">
    <property type="entry name" value="Ser/Thr_kinase_AS"/>
</dbReference>
<reference evidence="18 19" key="1">
    <citation type="submission" date="2024-11" db="EMBL/GenBank/DDBJ databases">
        <title>Chromosome-level genome assembly of Eucalyptus globulus Labill. provides insights into its genome evolution.</title>
        <authorList>
            <person name="Li X."/>
        </authorList>
    </citation>
    <scope>NUCLEOTIDE SEQUENCE [LARGE SCALE GENOMIC DNA]</scope>
    <source>
        <strain evidence="18">CL2024</strain>
        <tissue evidence="18">Fresh tender leaves</tissue>
    </source>
</reference>
<organism evidence="18 19">
    <name type="scientific">Eucalyptus globulus</name>
    <name type="common">Tasmanian blue gum</name>
    <dbReference type="NCBI Taxonomy" id="34317"/>
    <lineage>
        <taxon>Eukaryota</taxon>
        <taxon>Viridiplantae</taxon>
        <taxon>Streptophyta</taxon>
        <taxon>Embryophyta</taxon>
        <taxon>Tracheophyta</taxon>
        <taxon>Spermatophyta</taxon>
        <taxon>Magnoliopsida</taxon>
        <taxon>eudicotyledons</taxon>
        <taxon>Gunneridae</taxon>
        <taxon>Pentapetalae</taxon>
        <taxon>rosids</taxon>
        <taxon>malvids</taxon>
        <taxon>Myrtales</taxon>
        <taxon>Myrtaceae</taxon>
        <taxon>Myrtoideae</taxon>
        <taxon>Eucalypteae</taxon>
        <taxon>Eucalyptus</taxon>
    </lineage>
</organism>
<feature type="transmembrane region" description="Helical" evidence="16">
    <location>
        <begin position="259"/>
        <end position="279"/>
    </location>
</feature>
<dbReference type="PROSITE" id="PS00107">
    <property type="entry name" value="PROTEIN_KINASE_ATP"/>
    <property type="match status" value="1"/>
</dbReference>
<dbReference type="InterPro" id="IPR032872">
    <property type="entry name" value="WAK_assoc_C"/>
</dbReference>
<evidence type="ECO:0000256" key="4">
    <source>
        <dbReference type="ARBA" id="ARBA00022679"/>
    </source>
</evidence>
<comment type="catalytic activity">
    <reaction evidence="13">
        <text>L-threonyl-[protein] + ATP = O-phospho-L-threonyl-[protein] + ADP + H(+)</text>
        <dbReference type="Rhea" id="RHEA:46608"/>
        <dbReference type="Rhea" id="RHEA-COMP:11060"/>
        <dbReference type="Rhea" id="RHEA-COMP:11605"/>
        <dbReference type="ChEBI" id="CHEBI:15378"/>
        <dbReference type="ChEBI" id="CHEBI:30013"/>
        <dbReference type="ChEBI" id="CHEBI:30616"/>
        <dbReference type="ChEBI" id="CHEBI:61977"/>
        <dbReference type="ChEBI" id="CHEBI:456216"/>
        <dbReference type="EC" id="2.7.11.1"/>
    </reaction>
</comment>
<evidence type="ECO:0000256" key="13">
    <source>
        <dbReference type="ARBA" id="ARBA00047899"/>
    </source>
</evidence>
<dbReference type="InterPro" id="IPR017441">
    <property type="entry name" value="Protein_kinase_ATP_BS"/>
</dbReference>
<dbReference type="FunFam" id="3.30.200.20:FF:000178">
    <property type="entry name" value="serine/threonine-protein kinase PBS1-like"/>
    <property type="match status" value="1"/>
</dbReference>
<dbReference type="FunFam" id="1.10.510.10:FF:000590">
    <property type="entry name" value="PR5-like receptor kinase"/>
    <property type="match status" value="1"/>
</dbReference>
<evidence type="ECO:0000256" key="6">
    <source>
        <dbReference type="ARBA" id="ARBA00022729"/>
    </source>
</evidence>
<evidence type="ECO:0000313" key="18">
    <source>
        <dbReference type="EMBL" id="KAL3751319.1"/>
    </source>
</evidence>
<evidence type="ECO:0000256" key="12">
    <source>
        <dbReference type="ARBA" id="ARBA00023180"/>
    </source>
</evidence>
<keyword evidence="8" id="KW-0418">Kinase</keyword>
<dbReference type="Pfam" id="PF13947">
    <property type="entry name" value="GUB_WAK_bind"/>
    <property type="match status" value="1"/>
</dbReference>
<keyword evidence="11 16" id="KW-0472">Membrane</keyword>
<evidence type="ECO:0000256" key="11">
    <source>
        <dbReference type="ARBA" id="ARBA00023136"/>
    </source>
</evidence>
<dbReference type="Gene3D" id="1.10.510.10">
    <property type="entry name" value="Transferase(Phosphotransferase) domain 1"/>
    <property type="match status" value="1"/>
</dbReference>
<feature type="domain" description="Protein kinase" evidence="17">
    <location>
        <begin position="327"/>
        <end position="617"/>
    </location>
</feature>
<dbReference type="PROSITE" id="PS50011">
    <property type="entry name" value="PROTEIN_KINASE_DOM"/>
    <property type="match status" value="1"/>
</dbReference>
<keyword evidence="4" id="KW-0808">Transferase</keyword>
<evidence type="ECO:0000256" key="3">
    <source>
        <dbReference type="ARBA" id="ARBA00022527"/>
    </source>
</evidence>